<accession>A0A396H2N5</accession>
<organism evidence="1">
    <name type="scientific">Medicago truncatula</name>
    <name type="common">Barrel medic</name>
    <name type="synonym">Medicago tribuloides</name>
    <dbReference type="NCBI Taxonomy" id="3880"/>
    <lineage>
        <taxon>Eukaryota</taxon>
        <taxon>Viridiplantae</taxon>
        <taxon>Streptophyta</taxon>
        <taxon>Embryophyta</taxon>
        <taxon>Tracheophyta</taxon>
        <taxon>Spermatophyta</taxon>
        <taxon>Magnoliopsida</taxon>
        <taxon>eudicotyledons</taxon>
        <taxon>Gunneridae</taxon>
        <taxon>Pentapetalae</taxon>
        <taxon>rosids</taxon>
        <taxon>fabids</taxon>
        <taxon>Fabales</taxon>
        <taxon>Fabaceae</taxon>
        <taxon>Papilionoideae</taxon>
        <taxon>50 kb inversion clade</taxon>
        <taxon>NPAAA clade</taxon>
        <taxon>Hologalegina</taxon>
        <taxon>IRL clade</taxon>
        <taxon>Trifolieae</taxon>
        <taxon>Medicago</taxon>
    </lineage>
</organism>
<dbReference type="AlphaFoldDB" id="A0A396H2N5"/>
<evidence type="ECO:0000313" key="1">
    <source>
        <dbReference type="EMBL" id="RHN47612.1"/>
    </source>
</evidence>
<proteinExistence type="predicted"/>
<dbReference type="Gramene" id="rna42232">
    <property type="protein sequence ID" value="RHN47612.1"/>
    <property type="gene ID" value="gene42232"/>
</dbReference>
<sequence>MISRISSVRDLCSRPLSFTNFVVHHRLCSPLFSDGSSAIPCGHDDESLLCVRRTKDHFSGFVKNLCVLHQRNMLIKLVVKEDARSDLGLG</sequence>
<dbReference type="EMBL" id="PSQE01000007">
    <property type="protein sequence ID" value="RHN47612.1"/>
    <property type="molecule type" value="Genomic_DNA"/>
</dbReference>
<name>A0A396H2N5_MEDTR</name>
<reference evidence="1" key="1">
    <citation type="journal article" date="2018" name="Nat. Plants">
        <title>Whole-genome landscape of Medicago truncatula symbiotic genes.</title>
        <authorList>
            <person name="Pecrix Y."/>
            <person name="Gamas P."/>
            <person name="Carrere S."/>
        </authorList>
    </citation>
    <scope>NUCLEOTIDE SEQUENCE</scope>
    <source>
        <tissue evidence="1">Leaves</tissue>
    </source>
</reference>
<protein>
    <submittedName>
        <fullName evidence="1">Uncharacterized protein</fullName>
    </submittedName>
</protein>
<gene>
    <name evidence="1" type="ORF">MtrunA17_Chr7g0254871</name>
</gene>
<dbReference type="Proteomes" id="UP000265566">
    <property type="component" value="Chromosome 7"/>
</dbReference>
<comment type="caution">
    <text evidence="1">The sequence shown here is derived from an EMBL/GenBank/DDBJ whole genome shotgun (WGS) entry which is preliminary data.</text>
</comment>